<dbReference type="Proteomes" id="UP000790347">
    <property type="component" value="Unassembled WGS sequence"/>
</dbReference>
<sequence>MQPINLVMNKKLPQKYSKYHFLNVVLTSSQCFFAIDLIEFGKILLFATETGNNRVKISTYYKEFANKLNF</sequence>
<accession>A0A922L0G3</accession>
<dbReference type="EMBL" id="ASGP02000004">
    <property type="protein sequence ID" value="KAH9510609.1"/>
    <property type="molecule type" value="Genomic_DNA"/>
</dbReference>
<reference evidence="1" key="2">
    <citation type="journal article" date="2022" name="Res Sq">
        <title>Comparative Genomics Reveals Insights into the Divergent Evolution of Astigmatic Mites and Household Pest Adaptations.</title>
        <authorList>
            <person name="Xiong Q."/>
            <person name="Wan A.T.-Y."/>
            <person name="Liu X.-Y."/>
            <person name="Fung C.S.-H."/>
            <person name="Xiao X."/>
            <person name="Malainual N."/>
            <person name="Hou J."/>
            <person name="Wang L."/>
            <person name="Wang M."/>
            <person name="Yang K."/>
            <person name="Cui Y."/>
            <person name="Leung E."/>
            <person name="Nong W."/>
            <person name="Shin S.-K."/>
            <person name="Au S."/>
            <person name="Jeong K.Y."/>
            <person name="Chew F.T."/>
            <person name="Hui J."/>
            <person name="Leung T.F."/>
            <person name="Tungtrongchitr A."/>
            <person name="Zhong N."/>
            <person name="Liu Z."/>
            <person name="Tsui S."/>
        </authorList>
    </citation>
    <scope>NUCLEOTIDE SEQUENCE</scope>
    <source>
        <strain evidence="1">Derf</strain>
        <tissue evidence="1">Whole organism</tissue>
    </source>
</reference>
<name>A0A922L0G3_DERFA</name>
<comment type="caution">
    <text evidence="1">The sequence shown here is derived from an EMBL/GenBank/DDBJ whole genome shotgun (WGS) entry which is preliminary data.</text>
</comment>
<proteinExistence type="predicted"/>
<dbReference type="AlphaFoldDB" id="A0A922L0G3"/>
<organism evidence="1 2">
    <name type="scientific">Dermatophagoides farinae</name>
    <name type="common">American house dust mite</name>
    <dbReference type="NCBI Taxonomy" id="6954"/>
    <lineage>
        <taxon>Eukaryota</taxon>
        <taxon>Metazoa</taxon>
        <taxon>Ecdysozoa</taxon>
        <taxon>Arthropoda</taxon>
        <taxon>Chelicerata</taxon>
        <taxon>Arachnida</taxon>
        <taxon>Acari</taxon>
        <taxon>Acariformes</taxon>
        <taxon>Sarcoptiformes</taxon>
        <taxon>Astigmata</taxon>
        <taxon>Psoroptidia</taxon>
        <taxon>Analgoidea</taxon>
        <taxon>Pyroglyphidae</taxon>
        <taxon>Dermatophagoidinae</taxon>
        <taxon>Dermatophagoides</taxon>
    </lineage>
</organism>
<keyword evidence="2" id="KW-1185">Reference proteome</keyword>
<gene>
    <name evidence="1" type="ORF">DERF_009130</name>
</gene>
<evidence type="ECO:0000313" key="2">
    <source>
        <dbReference type="Proteomes" id="UP000790347"/>
    </source>
</evidence>
<protein>
    <submittedName>
        <fullName evidence="1">Uncharacterized protein</fullName>
    </submittedName>
</protein>
<evidence type="ECO:0000313" key="1">
    <source>
        <dbReference type="EMBL" id="KAH9510609.1"/>
    </source>
</evidence>
<reference evidence="1" key="1">
    <citation type="submission" date="2013-05" db="EMBL/GenBank/DDBJ databases">
        <authorList>
            <person name="Yim A.K.Y."/>
            <person name="Chan T.F."/>
            <person name="Ji K.M."/>
            <person name="Liu X.Y."/>
            <person name="Zhou J.W."/>
            <person name="Li R.Q."/>
            <person name="Yang K.Y."/>
            <person name="Li J."/>
            <person name="Li M."/>
            <person name="Law P.T.W."/>
            <person name="Wu Y.L."/>
            <person name="Cai Z.L."/>
            <person name="Qin H."/>
            <person name="Bao Y."/>
            <person name="Leung R.K.K."/>
            <person name="Ng P.K.S."/>
            <person name="Zou J."/>
            <person name="Zhong X.J."/>
            <person name="Ran P.X."/>
            <person name="Zhong N.S."/>
            <person name="Liu Z.G."/>
            <person name="Tsui S.K.W."/>
        </authorList>
    </citation>
    <scope>NUCLEOTIDE SEQUENCE</scope>
    <source>
        <strain evidence="1">Derf</strain>
        <tissue evidence="1">Whole organism</tissue>
    </source>
</reference>